<evidence type="ECO:0000313" key="2">
    <source>
        <dbReference type="EMBL" id="OXA47427.1"/>
    </source>
</evidence>
<reference evidence="2 3" key="1">
    <citation type="submission" date="2015-12" db="EMBL/GenBank/DDBJ databases">
        <title>The genome of Folsomia candida.</title>
        <authorList>
            <person name="Faddeeva A."/>
            <person name="Derks M.F."/>
            <person name="Anvar Y."/>
            <person name="Smit S."/>
            <person name="Van Straalen N."/>
            <person name="Roelofs D."/>
        </authorList>
    </citation>
    <scope>NUCLEOTIDE SEQUENCE [LARGE SCALE GENOMIC DNA]</scope>
    <source>
        <strain evidence="2 3">VU population</strain>
        <tissue evidence="2">Whole body</tissue>
    </source>
</reference>
<organism evidence="2 3">
    <name type="scientific">Folsomia candida</name>
    <name type="common">Springtail</name>
    <dbReference type="NCBI Taxonomy" id="158441"/>
    <lineage>
        <taxon>Eukaryota</taxon>
        <taxon>Metazoa</taxon>
        <taxon>Ecdysozoa</taxon>
        <taxon>Arthropoda</taxon>
        <taxon>Hexapoda</taxon>
        <taxon>Collembola</taxon>
        <taxon>Entomobryomorpha</taxon>
        <taxon>Isotomoidea</taxon>
        <taxon>Isotomidae</taxon>
        <taxon>Proisotominae</taxon>
        <taxon>Folsomia</taxon>
    </lineage>
</organism>
<gene>
    <name evidence="2" type="ORF">Fcan01_17922</name>
</gene>
<dbReference type="AlphaFoldDB" id="A0A226DRY1"/>
<proteinExistence type="predicted"/>
<keyword evidence="3" id="KW-1185">Reference proteome</keyword>
<sequence>MGMANGCPTDPNIRNLGDQPRVKILKTQVTTTAKPEDEVVDEEESEENARPFRGQDSPSKDSEIQPPSVNGKKKEYVEYVRPGATPRPRTRKTTTTTPAPSEEEEDEKPDVNARPDGCSKCRFYCKHCKGAEEVTSGGVWGCCNHNCCGGRCACQKF</sequence>
<evidence type="ECO:0000256" key="1">
    <source>
        <dbReference type="SAM" id="MobiDB-lite"/>
    </source>
</evidence>
<dbReference type="EMBL" id="LNIX01000013">
    <property type="protein sequence ID" value="OXA47427.1"/>
    <property type="molecule type" value="Genomic_DNA"/>
</dbReference>
<evidence type="ECO:0000313" key="3">
    <source>
        <dbReference type="Proteomes" id="UP000198287"/>
    </source>
</evidence>
<name>A0A226DRY1_FOLCA</name>
<feature type="region of interest" description="Disordered" evidence="1">
    <location>
        <begin position="1"/>
        <end position="113"/>
    </location>
</feature>
<dbReference type="Proteomes" id="UP000198287">
    <property type="component" value="Unassembled WGS sequence"/>
</dbReference>
<accession>A0A226DRY1</accession>
<protein>
    <submittedName>
        <fullName evidence="2">Uncharacterized protein</fullName>
    </submittedName>
</protein>
<comment type="caution">
    <text evidence="2">The sequence shown here is derived from an EMBL/GenBank/DDBJ whole genome shotgun (WGS) entry which is preliminary data.</text>
</comment>